<keyword evidence="3" id="KW-1185">Reference proteome</keyword>
<evidence type="ECO:0000259" key="1">
    <source>
        <dbReference type="Pfam" id="PF14397"/>
    </source>
</evidence>
<evidence type="ECO:0000313" key="3">
    <source>
        <dbReference type="Proteomes" id="UP001386437"/>
    </source>
</evidence>
<name>A0ABU8J6N2_9BURK</name>
<dbReference type="Proteomes" id="UP001386437">
    <property type="component" value="Unassembled WGS sequence"/>
</dbReference>
<comment type="caution">
    <text evidence="2">The sequence shown here is derived from an EMBL/GenBank/DDBJ whole genome shotgun (WGS) entry which is preliminary data.</text>
</comment>
<organism evidence="2 3">
    <name type="scientific">Paraburkholderia bengalensis</name>
    <dbReference type="NCBI Taxonomy" id="2747562"/>
    <lineage>
        <taxon>Bacteria</taxon>
        <taxon>Pseudomonadati</taxon>
        <taxon>Pseudomonadota</taxon>
        <taxon>Betaproteobacteria</taxon>
        <taxon>Burkholderiales</taxon>
        <taxon>Burkholderiaceae</taxon>
        <taxon>Paraburkholderia</taxon>
    </lineage>
</organism>
<feature type="domain" description="Alpha-L-glutamate ligase-related protein ATP-grasp" evidence="1">
    <location>
        <begin position="186"/>
        <end position="330"/>
    </location>
</feature>
<protein>
    <recommendedName>
        <fullName evidence="1">Alpha-L-glutamate ligase-related protein ATP-grasp domain-containing protein</fullName>
    </recommendedName>
</protein>
<proteinExistence type="predicted"/>
<sequence length="362" mass="40905">MSVDLEYLAKRSVQRVANFKFHRDHGILARQVLGRLEKLHGKMSPSLRRQADDYAQEVFGDPVYAPWLRVYAAVSGTFREGWIPDNYYGAVVVPRLKHGYGEMSNLKTVTRLIFLDDAFPDLGYFANGLFYTKEHTPISDHEVRATLFGESNRIAFKLDRSGQGKGVFVIHYDSFDPQLIRLMGNGVFQAFIRQHEIFDIFARGPVATLRLTTVVEPGGRVSLRACFLRLGRAGETHIQTGSEVCIPVNPSTGELGPRGYLSDWTDVEEHPDTKMKFQHVTHPAFAACVAKALELHRKVPFVCCVGWDMTVDVDENVKVLEWNAQHNDIRFGEATQGPCFADLGWERLAWEVQPKVHRSGLS</sequence>
<dbReference type="Pfam" id="PF14397">
    <property type="entry name" value="ATPgrasp_ST"/>
    <property type="match status" value="1"/>
</dbReference>
<dbReference type="RefSeq" id="WP_336602757.1">
    <property type="nucleotide sequence ID" value="NZ_JACFYJ010000167.1"/>
</dbReference>
<dbReference type="InterPro" id="IPR039523">
    <property type="entry name" value="RimK-rel_E_lig_ATP-grasp"/>
</dbReference>
<dbReference type="EMBL" id="JACFYJ010000167">
    <property type="protein sequence ID" value="MEI6003203.1"/>
    <property type="molecule type" value="Genomic_DNA"/>
</dbReference>
<accession>A0ABU8J6N2</accession>
<reference evidence="2 3" key="1">
    <citation type="journal article" date="2022" name="Arch. Microbiol.">
        <title>Paraburkholderia bengalensis sp. nov. isolated from roots of Oryza sativa, IR64.</title>
        <authorList>
            <person name="Nag P."/>
            <person name="Mondal N."/>
            <person name="Sarkar J."/>
            <person name="Das S."/>
        </authorList>
    </citation>
    <scope>NUCLEOTIDE SEQUENCE [LARGE SCALE GENOMIC DNA]</scope>
    <source>
        <strain evidence="2 3">IR64_4_BI</strain>
    </source>
</reference>
<gene>
    <name evidence="2" type="ORF">H3V53_40830</name>
</gene>
<evidence type="ECO:0000313" key="2">
    <source>
        <dbReference type="EMBL" id="MEI6003203.1"/>
    </source>
</evidence>